<evidence type="ECO:0000259" key="2">
    <source>
        <dbReference type="Pfam" id="PF13579"/>
    </source>
</evidence>
<dbReference type="Pfam" id="PF00534">
    <property type="entry name" value="Glycos_transf_1"/>
    <property type="match status" value="1"/>
</dbReference>
<evidence type="ECO:0000313" key="3">
    <source>
        <dbReference type="EMBL" id="SVC53298.1"/>
    </source>
</evidence>
<dbReference type="Gene3D" id="3.40.50.2000">
    <property type="entry name" value="Glycogen Phosphorylase B"/>
    <property type="match status" value="2"/>
</dbReference>
<organism evidence="3">
    <name type="scientific">marine metagenome</name>
    <dbReference type="NCBI Taxonomy" id="408172"/>
    <lineage>
        <taxon>unclassified sequences</taxon>
        <taxon>metagenomes</taxon>
        <taxon>ecological metagenomes</taxon>
    </lineage>
</organism>
<dbReference type="PANTHER" id="PTHR45947:SF3">
    <property type="entry name" value="SULFOQUINOVOSYL TRANSFERASE SQD2"/>
    <property type="match status" value="1"/>
</dbReference>
<dbReference type="InterPro" id="IPR001296">
    <property type="entry name" value="Glyco_trans_1"/>
</dbReference>
<dbReference type="InterPro" id="IPR050194">
    <property type="entry name" value="Glycosyltransferase_grp1"/>
</dbReference>
<dbReference type="InterPro" id="IPR028098">
    <property type="entry name" value="Glyco_trans_4-like_N"/>
</dbReference>
<protein>
    <recommendedName>
        <fullName evidence="4">Glycosyltransferase subfamily 4-like N-terminal domain-containing protein</fullName>
    </recommendedName>
</protein>
<dbReference type="AlphaFoldDB" id="A0A382MYA9"/>
<feature type="domain" description="Glycosyltransferase subfamily 4-like N-terminal" evidence="2">
    <location>
        <begin position="5"/>
        <end position="146"/>
    </location>
</feature>
<feature type="domain" description="Glycosyl transferase family 1" evidence="1">
    <location>
        <begin position="158"/>
        <end position="323"/>
    </location>
</feature>
<evidence type="ECO:0008006" key="4">
    <source>
        <dbReference type="Google" id="ProtNLM"/>
    </source>
</evidence>
<feature type="non-terminal residue" evidence="3">
    <location>
        <position position="1"/>
    </location>
</feature>
<sequence length="348" mass="38046">ASLREDVDGVRIQRFRYFIPRWQRLAYGGGMPTNLRESWIARLQVPFFMTAFWLSALGLARCSRLLHCQWTISGLVGYLATMWFRRPVVLTVRGSDFHLSKSGTGAITNRFIYRRMASVLTVSEDLSRQIVASGVSAQRLHVVANGVAERFHPADVAASRAELGLPTTGVIALFVGLLVPVKGLDLLFDALQRLADLSLTCVLVGDGPLREHLDDRVRNEGMGGRVQFVGRRLAREIPCWMTAANLLVLPSLSEGRPNVVLEAQACGLPVVATAVGGTPELIEDGVNGLLVAPGDVGTLAVALRRVVTDCDLRRRLGCAARERIVRGSFSWDATAARTREIYDSVLGD</sequence>
<evidence type="ECO:0000259" key="1">
    <source>
        <dbReference type="Pfam" id="PF00534"/>
    </source>
</evidence>
<dbReference type="GO" id="GO:0016757">
    <property type="term" value="F:glycosyltransferase activity"/>
    <property type="evidence" value="ECO:0007669"/>
    <property type="project" value="InterPro"/>
</dbReference>
<dbReference type="SUPFAM" id="SSF53756">
    <property type="entry name" value="UDP-Glycosyltransferase/glycogen phosphorylase"/>
    <property type="match status" value="1"/>
</dbReference>
<gene>
    <name evidence="3" type="ORF">METZ01_LOCUS306152</name>
</gene>
<dbReference type="EMBL" id="UINC01096428">
    <property type="protein sequence ID" value="SVC53298.1"/>
    <property type="molecule type" value="Genomic_DNA"/>
</dbReference>
<dbReference type="Pfam" id="PF13579">
    <property type="entry name" value="Glyco_trans_4_4"/>
    <property type="match status" value="1"/>
</dbReference>
<name>A0A382MYA9_9ZZZZ</name>
<accession>A0A382MYA9</accession>
<proteinExistence type="predicted"/>
<reference evidence="3" key="1">
    <citation type="submission" date="2018-05" db="EMBL/GenBank/DDBJ databases">
        <authorList>
            <person name="Lanie J.A."/>
            <person name="Ng W.-L."/>
            <person name="Kazmierczak K.M."/>
            <person name="Andrzejewski T.M."/>
            <person name="Davidsen T.M."/>
            <person name="Wayne K.J."/>
            <person name="Tettelin H."/>
            <person name="Glass J.I."/>
            <person name="Rusch D."/>
            <person name="Podicherti R."/>
            <person name="Tsui H.-C.T."/>
            <person name="Winkler M.E."/>
        </authorList>
    </citation>
    <scope>NUCLEOTIDE SEQUENCE</scope>
</reference>
<dbReference type="PANTHER" id="PTHR45947">
    <property type="entry name" value="SULFOQUINOVOSYL TRANSFERASE SQD2"/>
    <property type="match status" value="1"/>
</dbReference>